<protein>
    <submittedName>
        <fullName evidence="8">Glycolate oxidase</fullName>
    </submittedName>
</protein>
<keyword evidence="9" id="KW-1185">Reference proteome</keyword>
<dbReference type="FunFam" id="1.10.45.10:FF:000001">
    <property type="entry name" value="D-lactate dehydrogenase mitochondrial"/>
    <property type="match status" value="1"/>
</dbReference>
<dbReference type="InterPro" id="IPR016171">
    <property type="entry name" value="Vanillyl_alc_oxidase_C-sub2"/>
</dbReference>
<dbReference type="SUPFAM" id="SSF56176">
    <property type="entry name" value="FAD-binding/transporter-associated domain-like"/>
    <property type="match status" value="1"/>
</dbReference>
<dbReference type="Proteomes" id="UP000295560">
    <property type="component" value="Unassembled WGS sequence"/>
</dbReference>
<comment type="cofactor">
    <cofactor evidence="1">
        <name>FAD</name>
        <dbReference type="ChEBI" id="CHEBI:57692"/>
    </cofactor>
</comment>
<evidence type="ECO:0000256" key="3">
    <source>
        <dbReference type="ARBA" id="ARBA00022630"/>
    </source>
</evidence>
<proteinExistence type="inferred from homology"/>
<keyword evidence="4" id="KW-0274">FAD</keyword>
<dbReference type="SUPFAM" id="SSF55103">
    <property type="entry name" value="FAD-linked oxidases, C-terminal domain"/>
    <property type="match status" value="1"/>
</dbReference>
<dbReference type="Pfam" id="PF01565">
    <property type="entry name" value="FAD_binding_4"/>
    <property type="match status" value="1"/>
</dbReference>
<dbReference type="GO" id="GO:0016491">
    <property type="term" value="F:oxidoreductase activity"/>
    <property type="evidence" value="ECO:0007669"/>
    <property type="project" value="UniProtKB-KW"/>
</dbReference>
<name>A0A4V6NDI8_PSEEN</name>
<gene>
    <name evidence="8" type="ORF">EV378_1399</name>
</gene>
<dbReference type="InterPro" id="IPR036318">
    <property type="entry name" value="FAD-bd_PCMH-like_sf"/>
</dbReference>
<dbReference type="EMBL" id="SMFZ01000001">
    <property type="protein sequence ID" value="TCK25586.1"/>
    <property type="molecule type" value="Genomic_DNA"/>
</dbReference>
<dbReference type="FunFam" id="3.30.70.2740:FF:000001">
    <property type="entry name" value="D-lactate dehydrogenase mitochondrial"/>
    <property type="match status" value="1"/>
</dbReference>
<evidence type="ECO:0000313" key="9">
    <source>
        <dbReference type="Proteomes" id="UP000295560"/>
    </source>
</evidence>
<dbReference type="PANTHER" id="PTHR42934">
    <property type="entry name" value="GLYCOLATE OXIDASE SUBUNIT GLCD"/>
    <property type="match status" value="1"/>
</dbReference>
<dbReference type="Gene3D" id="1.10.45.10">
    <property type="entry name" value="Vanillyl-alcohol Oxidase, Chain A, domain 4"/>
    <property type="match status" value="1"/>
</dbReference>
<dbReference type="InterPro" id="IPR006094">
    <property type="entry name" value="Oxid_FAD_bind_N"/>
</dbReference>
<accession>A0A4V6NDI8</accession>
<dbReference type="PANTHER" id="PTHR42934:SF2">
    <property type="entry name" value="GLYCOLATE OXIDASE SUBUNIT GLCD"/>
    <property type="match status" value="1"/>
</dbReference>
<dbReference type="Gene3D" id="3.30.465.10">
    <property type="match status" value="1"/>
</dbReference>
<dbReference type="Gene3D" id="3.30.70.2740">
    <property type="match status" value="1"/>
</dbReference>
<organism evidence="8 9">
    <name type="scientific">Pseudonocardia endophytica</name>
    <dbReference type="NCBI Taxonomy" id="401976"/>
    <lineage>
        <taxon>Bacteria</taxon>
        <taxon>Bacillati</taxon>
        <taxon>Actinomycetota</taxon>
        <taxon>Actinomycetes</taxon>
        <taxon>Pseudonocardiales</taxon>
        <taxon>Pseudonocardiaceae</taxon>
        <taxon>Pseudonocardia</taxon>
    </lineage>
</organism>
<comment type="caution">
    <text evidence="8">The sequence shown here is derived from an EMBL/GenBank/DDBJ whole genome shotgun (WGS) entry which is preliminary data.</text>
</comment>
<dbReference type="GO" id="GO:0071949">
    <property type="term" value="F:FAD binding"/>
    <property type="evidence" value="ECO:0007669"/>
    <property type="project" value="InterPro"/>
</dbReference>
<evidence type="ECO:0000256" key="4">
    <source>
        <dbReference type="ARBA" id="ARBA00022827"/>
    </source>
</evidence>
<dbReference type="InterPro" id="IPR004113">
    <property type="entry name" value="FAD-bd_oxidored_4_C"/>
</dbReference>
<comment type="similarity">
    <text evidence="2">Belongs to the FAD-binding oxidoreductase/transferase type 4 family.</text>
</comment>
<evidence type="ECO:0000259" key="7">
    <source>
        <dbReference type="PROSITE" id="PS51387"/>
    </source>
</evidence>
<dbReference type="InterPro" id="IPR016164">
    <property type="entry name" value="FAD-linked_Oxase-like_C"/>
</dbReference>
<evidence type="ECO:0000256" key="2">
    <source>
        <dbReference type="ARBA" id="ARBA00008000"/>
    </source>
</evidence>
<dbReference type="AlphaFoldDB" id="A0A4V6NDI8"/>
<evidence type="ECO:0000313" key="8">
    <source>
        <dbReference type="EMBL" id="TCK25586.1"/>
    </source>
</evidence>
<reference evidence="8 9" key="1">
    <citation type="submission" date="2019-03" db="EMBL/GenBank/DDBJ databases">
        <title>Sequencing the genomes of 1000 actinobacteria strains.</title>
        <authorList>
            <person name="Klenk H.-P."/>
        </authorList>
    </citation>
    <scope>NUCLEOTIDE SEQUENCE [LARGE SCALE GENOMIC DNA]</scope>
    <source>
        <strain evidence="8 9">DSM 44969</strain>
    </source>
</reference>
<evidence type="ECO:0000256" key="5">
    <source>
        <dbReference type="ARBA" id="ARBA00023002"/>
    </source>
</evidence>
<dbReference type="InterPro" id="IPR051914">
    <property type="entry name" value="FAD-linked_OxidoTrans_Type4"/>
</dbReference>
<dbReference type="InterPro" id="IPR016166">
    <property type="entry name" value="FAD-bd_PCMH"/>
</dbReference>
<dbReference type="Pfam" id="PF02913">
    <property type="entry name" value="FAD-oxidase_C"/>
    <property type="match status" value="1"/>
</dbReference>
<keyword evidence="3" id="KW-0285">Flavoprotein</keyword>
<dbReference type="InterPro" id="IPR016169">
    <property type="entry name" value="FAD-bd_PCMH_sub2"/>
</dbReference>
<sequence length="506" mass="52672">MAETVVPSARIAPDKPAGPDEERPFGGSTAPAELDAHAPDAAGKAVLDELVAALGGRDGGTDRLLTDPDTVAPYVHDEAEWAEYGSPLCVVRARSTDEVAAVVAACARHRVPVVARGAGTGLSGGANAVDGCVLLSLERMREILEINPTERLAVVQPGVVNDELREACAAQNLWYPPDPASAPWSTIGGNVATNAGGLCCVKYGVTRDYVLALEVVTASGEILRVGRRTAKGVVGYDLAGLLVGSEGTLGIITEITVKLRPARPAAPRTVVGFFDSLADCGAAVAAVTEQGLQPAVFELVDRECLHAVNAWKKAGLPENAAALLLAQTDLPEPAAEAEADAILATFERHGATEAMASTDPTEADALFAARRMAYPALEQLGMGMLTEDVCLPRARMAEMLGRIEEIGRTRGVRIATVAHAGDGNLHPLMLTPHGDDEARKRTKAAFDEIIETAVDLGGTVSGEHGVGLLKRDGMARELGPGVMALQRSIKDALDPDGILNPGKALG</sequence>
<evidence type="ECO:0000256" key="6">
    <source>
        <dbReference type="SAM" id="MobiDB-lite"/>
    </source>
</evidence>
<feature type="region of interest" description="Disordered" evidence="6">
    <location>
        <begin position="1"/>
        <end position="34"/>
    </location>
</feature>
<keyword evidence="5" id="KW-0560">Oxidoreductase</keyword>
<dbReference type="RefSeq" id="WP_243653326.1">
    <property type="nucleotide sequence ID" value="NZ_SMFZ01000001.1"/>
</dbReference>
<evidence type="ECO:0000256" key="1">
    <source>
        <dbReference type="ARBA" id="ARBA00001974"/>
    </source>
</evidence>
<feature type="domain" description="FAD-binding PCMH-type" evidence="7">
    <location>
        <begin position="83"/>
        <end position="262"/>
    </location>
</feature>
<dbReference type="PROSITE" id="PS51387">
    <property type="entry name" value="FAD_PCMH"/>
    <property type="match status" value="1"/>
</dbReference>